<evidence type="ECO:0000256" key="6">
    <source>
        <dbReference type="ARBA" id="ARBA00022723"/>
    </source>
</evidence>
<keyword evidence="7" id="KW-0560">Oxidoreductase</keyword>
<dbReference type="PANTHER" id="PTHR31388">
    <property type="entry name" value="PEROXIDASE 72-RELATED"/>
    <property type="match status" value="1"/>
</dbReference>
<feature type="binding site" evidence="11">
    <location>
        <position position="84"/>
    </location>
    <ligand>
        <name>Ca(2+)</name>
        <dbReference type="ChEBI" id="CHEBI:29108"/>
        <label>1</label>
    </ligand>
</feature>
<dbReference type="InterPro" id="IPR019794">
    <property type="entry name" value="Peroxidases_AS"/>
</dbReference>
<feature type="binding site" evidence="11">
    <location>
        <position position="79"/>
    </location>
    <ligand>
        <name>Ca(2+)</name>
        <dbReference type="ChEBI" id="CHEBI:29108"/>
        <label>1</label>
    </ligand>
</feature>
<dbReference type="PROSITE" id="PS00435">
    <property type="entry name" value="PEROXIDASE_1"/>
    <property type="match status" value="1"/>
</dbReference>
<dbReference type="GO" id="GO:0140825">
    <property type="term" value="F:lactoperoxidase activity"/>
    <property type="evidence" value="ECO:0007669"/>
    <property type="project" value="UniProtKB-EC"/>
</dbReference>
<evidence type="ECO:0000256" key="9">
    <source>
        <dbReference type="PIRSR" id="PIRSR600823-1"/>
    </source>
</evidence>
<evidence type="ECO:0000256" key="11">
    <source>
        <dbReference type="PIRSR" id="PIRSR600823-3"/>
    </source>
</evidence>
<keyword evidence="16" id="KW-1185">Reference proteome</keyword>
<dbReference type="GO" id="GO:0006979">
    <property type="term" value="P:response to oxidative stress"/>
    <property type="evidence" value="ECO:0007669"/>
    <property type="project" value="InterPro"/>
</dbReference>
<feature type="binding site" evidence="10">
    <location>
        <position position="140"/>
    </location>
    <ligand>
        <name>substrate</name>
    </ligand>
</feature>
<dbReference type="InterPro" id="IPR002016">
    <property type="entry name" value="Haem_peroxidase"/>
</dbReference>
<accession>A0A8X7ZDG2</accession>
<dbReference type="Proteomes" id="UP000886885">
    <property type="component" value="Chromosome 8A"/>
</dbReference>
<sequence length="280" mass="30790">MAFPLQEIKLPILPFSMLIIISILGRSLHASNSPLTLDYYAPTCPSVFEIVKEEMECEVISDPRSAALIVRLHFHDCFVQVHNSQLLALLLSFCNSNILPCVYNSTPSYKSYVGGPYWDVPVGRKDSKTASFELAASNIPTADEGLLSIITKFLYQGLSVTDLVALSGAHTIGMARCANFRARIYGDFETTSDRSPVSETYLNNLKSMCPATGGGDNNMLAVCPLPYWISSPVIPDTTIYGSGTVGMTLVPSKSVTTWHRDEKLEEKLFDGDIFLLTCRL</sequence>
<evidence type="ECO:0000313" key="15">
    <source>
        <dbReference type="EMBL" id="KAG6765777.1"/>
    </source>
</evidence>
<evidence type="ECO:0000256" key="13">
    <source>
        <dbReference type="PIRSR" id="PIRSR600823-5"/>
    </source>
</evidence>
<evidence type="ECO:0000256" key="5">
    <source>
        <dbReference type="ARBA" id="ARBA00022617"/>
    </source>
</evidence>
<dbReference type="GO" id="GO:0046872">
    <property type="term" value="F:metal ion binding"/>
    <property type="evidence" value="ECO:0007669"/>
    <property type="project" value="UniProtKB-KW"/>
</dbReference>
<evidence type="ECO:0000256" key="3">
    <source>
        <dbReference type="ARBA" id="ARBA00012313"/>
    </source>
</evidence>
<keyword evidence="4" id="KW-0575">Peroxidase</keyword>
<dbReference type="OrthoDB" id="2113341at2759"/>
<protein>
    <recommendedName>
        <fullName evidence="3">peroxidase</fullName>
        <ecNumber evidence="3">1.11.1.7</ecNumber>
    </recommendedName>
</protein>
<organism evidence="15 16">
    <name type="scientific">Populus tomentosa</name>
    <name type="common">Chinese white poplar</name>
    <dbReference type="NCBI Taxonomy" id="118781"/>
    <lineage>
        <taxon>Eukaryota</taxon>
        <taxon>Viridiplantae</taxon>
        <taxon>Streptophyta</taxon>
        <taxon>Embryophyta</taxon>
        <taxon>Tracheophyta</taxon>
        <taxon>Spermatophyta</taxon>
        <taxon>Magnoliopsida</taxon>
        <taxon>eudicotyledons</taxon>
        <taxon>Gunneridae</taxon>
        <taxon>Pentapetalae</taxon>
        <taxon>rosids</taxon>
        <taxon>fabids</taxon>
        <taxon>Malpighiales</taxon>
        <taxon>Salicaceae</taxon>
        <taxon>Saliceae</taxon>
        <taxon>Populus</taxon>
    </lineage>
</organism>
<dbReference type="AlphaFoldDB" id="A0A8X7ZDG2"/>
<dbReference type="EMBL" id="JAAWWB010000015">
    <property type="protein sequence ID" value="KAG6765777.1"/>
    <property type="molecule type" value="Genomic_DNA"/>
</dbReference>
<comment type="cofactor">
    <cofactor evidence="11">
        <name>Ca(2+)</name>
        <dbReference type="ChEBI" id="CHEBI:29108"/>
    </cofactor>
    <text evidence="11">Binds 2 calcium ions per subunit.</text>
</comment>
<dbReference type="PANTHER" id="PTHR31388:SF9">
    <property type="entry name" value="PEROXIDASE 11"/>
    <property type="match status" value="1"/>
</dbReference>
<keyword evidence="13" id="KW-1015">Disulfide bond</keyword>
<keyword evidence="8 11" id="KW-0408">Iron</keyword>
<name>A0A8X7ZDG2_POPTO</name>
<feature type="disulfide bond" evidence="13">
    <location>
        <begin position="177"/>
        <end position="209"/>
    </location>
</feature>
<keyword evidence="6 11" id="KW-0479">Metal-binding</keyword>
<evidence type="ECO:0000256" key="10">
    <source>
        <dbReference type="PIRSR" id="PIRSR600823-2"/>
    </source>
</evidence>
<feature type="disulfide bond" evidence="13">
    <location>
        <begin position="44"/>
        <end position="94"/>
    </location>
</feature>
<evidence type="ECO:0000256" key="7">
    <source>
        <dbReference type="ARBA" id="ARBA00023002"/>
    </source>
</evidence>
<feature type="domain" description="Plant heme peroxidase family profile" evidence="14">
    <location>
        <begin position="34"/>
        <end position="221"/>
    </location>
</feature>
<keyword evidence="5" id="KW-0349">Heme</keyword>
<comment type="caution">
    <text evidence="15">The sequence shown here is derived from an EMBL/GenBank/DDBJ whole genome shotgun (WGS) entry which is preliminary data.</text>
</comment>
<dbReference type="InterPro" id="IPR000823">
    <property type="entry name" value="Peroxidase_pln"/>
</dbReference>
<comment type="similarity">
    <text evidence="2">Belongs to the peroxidase family. Ascorbate peroxidase subfamily.</text>
</comment>
<keyword evidence="11" id="KW-0106">Calcium</keyword>
<feature type="binding site" evidence="11">
    <location>
        <position position="76"/>
    </location>
    <ligand>
        <name>Ca(2+)</name>
        <dbReference type="ChEBI" id="CHEBI:29108"/>
        <label>1</label>
    </ligand>
</feature>
<dbReference type="InterPro" id="IPR019793">
    <property type="entry name" value="Peroxidases_heam-ligand_BS"/>
</dbReference>
<comment type="function">
    <text evidence="1">Removal of H(2)O(2), oxidation of toxic reductants, biosynthesis and degradation of lignin, suberization, auxin catabolism, response to environmental stresses such as wounding, pathogen attack and oxidative stress. These functions might be dependent on each isozyme/isoform in each plant tissue.</text>
</comment>
<evidence type="ECO:0000259" key="14">
    <source>
        <dbReference type="PROSITE" id="PS50873"/>
    </source>
</evidence>
<dbReference type="PROSITE" id="PS00436">
    <property type="entry name" value="PEROXIDASE_2"/>
    <property type="match status" value="1"/>
</dbReference>
<dbReference type="GO" id="GO:0020037">
    <property type="term" value="F:heme binding"/>
    <property type="evidence" value="ECO:0007669"/>
    <property type="project" value="InterPro"/>
</dbReference>
<feature type="site" description="Transition state stabilizer" evidence="12">
    <location>
        <position position="71"/>
    </location>
</feature>
<evidence type="ECO:0000256" key="2">
    <source>
        <dbReference type="ARBA" id="ARBA00006873"/>
    </source>
</evidence>
<proteinExistence type="inferred from homology"/>
<evidence type="ECO:0000256" key="12">
    <source>
        <dbReference type="PIRSR" id="PIRSR600823-4"/>
    </source>
</evidence>
<evidence type="ECO:0000313" key="16">
    <source>
        <dbReference type="Proteomes" id="UP000886885"/>
    </source>
</evidence>
<evidence type="ECO:0000256" key="8">
    <source>
        <dbReference type="ARBA" id="ARBA00023004"/>
    </source>
</evidence>
<reference evidence="15" key="1">
    <citation type="journal article" date="2020" name="bioRxiv">
        <title>Hybrid origin of Populus tomentosa Carr. identified through genome sequencing and phylogenomic analysis.</title>
        <authorList>
            <person name="An X."/>
            <person name="Gao K."/>
            <person name="Chen Z."/>
            <person name="Li J."/>
            <person name="Yang X."/>
            <person name="Yang X."/>
            <person name="Zhou J."/>
            <person name="Guo T."/>
            <person name="Zhao T."/>
            <person name="Huang S."/>
            <person name="Miao D."/>
            <person name="Khan W.U."/>
            <person name="Rao P."/>
            <person name="Ye M."/>
            <person name="Lei B."/>
            <person name="Liao W."/>
            <person name="Wang J."/>
            <person name="Ji L."/>
            <person name="Li Y."/>
            <person name="Guo B."/>
            <person name="Mustafa N.S."/>
            <person name="Li S."/>
            <person name="Yun Q."/>
            <person name="Keller S.R."/>
            <person name="Mao J."/>
            <person name="Zhang R."/>
            <person name="Strauss S.H."/>
        </authorList>
    </citation>
    <scope>NUCLEOTIDE SEQUENCE</scope>
    <source>
        <strain evidence="15">GM15</strain>
        <tissue evidence="15">Leaf</tissue>
    </source>
</reference>
<dbReference type="PROSITE" id="PS50873">
    <property type="entry name" value="PEROXIDASE_4"/>
    <property type="match status" value="1"/>
</dbReference>
<evidence type="ECO:0000256" key="1">
    <source>
        <dbReference type="ARBA" id="ARBA00002322"/>
    </source>
</evidence>
<comment type="cofactor">
    <cofactor evidence="11">
        <name>heme b</name>
        <dbReference type="ChEBI" id="CHEBI:60344"/>
    </cofactor>
    <text evidence="11">Binds 1 heme b (iron(II)-protoporphyrin IX) group per subunit.</text>
</comment>
<feature type="binding site" evidence="11">
    <location>
        <position position="171"/>
    </location>
    <ligand>
        <name>Ca(2+)</name>
        <dbReference type="ChEBI" id="CHEBI:29108"/>
        <label>2</label>
    </ligand>
</feature>
<dbReference type="Pfam" id="PF00141">
    <property type="entry name" value="peroxidase"/>
    <property type="match status" value="1"/>
</dbReference>
<dbReference type="EC" id="1.11.1.7" evidence="3"/>
<feature type="binding site" description="axial binding residue" evidence="11">
    <location>
        <position position="170"/>
    </location>
    <ligand>
        <name>heme b</name>
        <dbReference type="ChEBI" id="CHEBI:60344"/>
    </ligand>
    <ligandPart>
        <name>Fe</name>
        <dbReference type="ChEBI" id="CHEBI:18248"/>
    </ligandPart>
</feature>
<gene>
    <name evidence="15" type="ORF">POTOM_029834</name>
</gene>
<evidence type="ECO:0000256" key="4">
    <source>
        <dbReference type="ARBA" id="ARBA00022559"/>
    </source>
</evidence>
<feature type="active site" description="Proton acceptor" evidence="9">
    <location>
        <position position="75"/>
    </location>
</feature>